<protein>
    <recommendedName>
        <fullName evidence="4">DUF3159 domain-containing protein</fullName>
    </recommendedName>
</protein>
<sequence>MTESQDRRGKALSSLLNLLPSVLFGVVLPFVTYGMLTDRGYAPVTALLLASLWPVADLVLYLAVKRRVDEFGLMMLVLLLLGALGALVFDSTRLFFVKDSAITGLLGLTFLGSLALSRPIMFYLGRKFATDGTPESLAYWNGLWRYPGFRRTQYLLTGVWGGAFLLEAIVGVPLAYVLPTQAMLLVGNVLPIVVVAALITWTIFMAKRGRARMAAAQSQ</sequence>
<dbReference type="Proteomes" id="UP000190797">
    <property type="component" value="Chromosome"/>
</dbReference>
<evidence type="ECO:0000313" key="3">
    <source>
        <dbReference type="Proteomes" id="UP000190797"/>
    </source>
</evidence>
<dbReference type="EMBL" id="CP017717">
    <property type="protein sequence ID" value="AQZ61477.1"/>
    <property type="molecule type" value="Genomic_DNA"/>
</dbReference>
<keyword evidence="3" id="KW-1185">Reference proteome</keyword>
<dbReference type="STRING" id="1909395.BKM31_08300"/>
<feature type="transmembrane region" description="Helical" evidence="1">
    <location>
        <begin position="12"/>
        <end position="35"/>
    </location>
</feature>
<evidence type="ECO:0008006" key="4">
    <source>
        <dbReference type="Google" id="ProtNLM"/>
    </source>
</evidence>
<dbReference type="OrthoDB" id="7276421at2"/>
<dbReference type="KEGG" id="noa:BKM31_08300"/>
<evidence type="ECO:0000313" key="2">
    <source>
        <dbReference type="EMBL" id="AQZ61477.1"/>
    </source>
</evidence>
<dbReference type="RefSeq" id="WP_080037599.1">
    <property type="nucleotide sequence ID" value="NZ_CP017717.1"/>
</dbReference>
<reference evidence="3" key="1">
    <citation type="journal article" date="2017" name="Med. Chem. Commun.">
        <title>Nonomuraea sp. ATCC 55076 harbours the largest actinomycete chromosome to date and the kistamicin biosynthetic gene cluster.</title>
        <authorList>
            <person name="Nazari B."/>
            <person name="Forneris C.C."/>
            <person name="Gibson M.I."/>
            <person name="Moon K."/>
            <person name="Schramma K.R."/>
            <person name="Seyedsayamdost M.R."/>
        </authorList>
    </citation>
    <scope>NUCLEOTIDE SEQUENCE [LARGE SCALE GENOMIC DNA]</scope>
    <source>
        <strain evidence="3">ATCC 55076</strain>
    </source>
</reference>
<keyword evidence="1" id="KW-0812">Transmembrane</keyword>
<feature type="transmembrane region" description="Helical" evidence="1">
    <location>
        <begin position="41"/>
        <end position="64"/>
    </location>
</feature>
<accession>A0A1U9ZU65</accession>
<name>A0A1U9ZU65_9ACTN</name>
<keyword evidence="1" id="KW-1133">Transmembrane helix</keyword>
<feature type="transmembrane region" description="Helical" evidence="1">
    <location>
        <begin position="154"/>
        <end position="176"/>
    </location>
</feature>
<keyword evidence="1" id="KW-0472">Membrane</keyword>
<proteinExistence type="predicted"/>
<feature type="transmembrane region" description="Helical" evidence="1">
    <location>
        <begin position="95"/>
        <end position="117"/>
    </location>
</feature>
<feature type="transmembrane region" description="Helical" evidence="1">
    <location>
        <begin position="182"/>
        <end position="204"/>
    </location>
</feature>
<dbReference type="AlphaFoldDB" id="A0A1U9ZU65"/>
<evidence type="ECO:0000256" key="1">
    <source>
        <dbReference type="SAM" id="Phobius"/>
    </source>
</evidence>
<dbReference type="NCBIfam" id="NF041646">
    <property type="entry name" value="VC0807_fam"/>
    <property type="match status" value="1"/>
</dbReference>
<feature type="transmembrane region" description="Helical" evidence="1">
    <location>
        <begin position="71"/>
        <end position="89"/>
    </location>
</feature>
<organism evidence="2 3">
    <name type="scientific">[Actinomadura] parvosata subsp. kistnae</name>
    <dbReference type="NCBI Taxonomy" id="1909395"/>
    <lineage>
        <taxon>Bacteria</taxon>
        <taxon>Bacillati</taxon>
        <taxon>Actinomycetota</taxon>
        <taxon>Actinomycetes</taxon>
        <taxon>Streptosporangiales</taxon>
        <taxon>Streptosporangiaceae</taxon>
        <taxon>Nonomuraea</taxon>
    </lineage>
</organism>
<gene>
    <name evidence="2" type="ORF">BKM31_08300</name>
</gene>